<dbReference type="SUPFAM" id="SSF53187">
    <property type="entry name" value="Zn-dependent exopeptidases"/>
    <property type="match status" value="1"/>
</dbReference>
<dbReference type="Proteomes" id="UP000734218">
    <property type="component" value="Unassembled WGS sequence"/>
</dbReference>
<dbReference type="InterPro" id="IPR007709">
    <property type="entry name" value="N-FG_amidohydro"/>
</dbReference>
<keyword evidence="2" id="KW-1185">Reference proteome</keyword>
<dbReference type="EMBL" id="JAATJE010000001">
    <property type="protein sequence ID" value="NJC33999.1"/>
    <property type="molecule type" value="Genomic_DNA"/>
</dbReference>
<organism evidence="1 2">
    <name type="scientific">Sphingomonas jejuensis</name>
    <dbReference type="NCBI Taxonomy" id="904715"/>
    <lineage>
        <taxon>Bacteria</taxon>
        <taxon>Pseudomonadati</taxon>
        <taxon>Pseudomonadota</taxon>
        <taxon>Alphaproteobacteria</taxon>
        <taxon>Sphingomonadales</taxon>
        <taxon>Sphingomonadaceae</taxon>
        <taxon>Sphingomonas</taxon>
    </lineage>
</organism>
<dbReference type="Gene3D" id="3.40.630.40">
    <property type="entry name" value="Zn-dependent exopeptidases"/>
    <property type="match status" value="1"/>
</dbReference>
<gene>
    <name evidence="1" type="ORF">GGR88_001473</name>
</gene>
<name>A0ABX0XMH2_9SPHN</name>
<reference evidence="1 2" key="1">
    <citation type="submission" date="2020-03" db="EMBL/GenBank/DDBJ databases">
        <title>Genomic Encyclopedia of Type Strains, Phase IV (KMG-IV): sequencing the most valuable type-strain genomes for metagenomic binning, comparative biology and taxonomic classification.</title>
        <authorList>
            <person name="Goeker M."/>
        </authorList>
    </citation>
    <scope>NUCLEOTIDE SEQUENCE [LARGE SCALE GENOMIC DNA]</scope>
    <source>
        <strain evidence="1 2">DSM 27651</strain>
    </source>
</reference>
<sequence>MQRVNGRNGCGGGSDILLIGDHGGDAVPAALDLGVSAADMRRHIAVDIGIRSLGEAMADRLDAVFLWQRYSRLVIDCNRAPGAPTSIPPVSDGTAIPGNVGLTEAERDARAAEIHAPYQQAIAAEIAARRAAGRPITLVSLHSFTPEMAGQARPWHVGILHDGREDRVSRAMLATLAARGDLVVGDNEPYRMDVIDYTVPRHAFPAGLPYLELEVRQDLIADAAGVASWCDILSDALGKVC</sequence>
<accession>A0ABX0XMH2</accession>
<proteinExistence type="predicted"/>
<protein>
    <submittedName>
        <fullName evidence="1">N-formylglutamate amidohydrolase</fullName>
    </submittedName>
</protein>
<evidence type="ECO:0000313" key="2">
    <source>
        <dbReference type="Proteomes" id="UP000734218"/>
    </source>
</evidence>
<dbReference type="Pfam" id="PF05013">
    <property type="entry name" value="FGase"/>
    <property type="match status" value="1"/>
</dbReference>
<dbReference type="InterPro" id="IPR011227">
    <property type="entry name" value="UCP029730"/>
</dbReference>
<dbReference type="RefSeq" id="WP_425338469.1">
    <property type="nucleotide sequence ID" value="NZ_JAATJE010000001.1"/>
</dbReference>
<dbReference type="PIRSF" id="PIRSF029730">
    <property type="entry name" value="UCP029730"/>
    <property type="match status" value="1"/>
</dbReference>
<evidence type="ECO:0000313" key="1">
    <source>
        <dbReference type="EMBL" id="NJC33999.1"/>
    </source>
</evidence>
<comment type="caution">
    <text evidence="1">The sequence shown here is derived from an EMBL/GenBank/DDBJ whole genome shotgun (WGS) entry which is preliminary data.</text>
</comment>